<evidence type="ECO:0000256" key="4">
    <source>
        <dbReference type="ARBA" id="ARBA00022989"/>
    </source>
</evidence>
<keyword evidence="3 6" id="KW-0812">Transmembrane</keyword>
<feature type="transmembrane region" description="Helical" evidence="6">
    <location>
        <begin position="6"/>
        <end position="28"/>
    </location>
</feature>
<keyword evidence="2" id="KW-1003">Cell membrane</keyword>
<dbReference type="GO" id="GO:0005886">
    <property type="term" value="C:plasma membrane"/>
    <property type="evidence" value="ECO:0007669"/>
    <property type="project" value="UniProtKB-SubCell"/>
</dbReference>
<sequence length="207" mass="22751">MEVSKLIYFLSFSIMLTLVPGPDMLFVVTQSISQGKKAGIATAMGLSTGVLVHSTAAAIGISAILHESVVAYKVLKYAGGLYLLFLAWKAFKERNCSLVEAESYEIGDMLSLYRKGIVMNVLNPKVALFFLALLPQFVTKGSFSVPIQMIILGVIFMIQSMVIFFIISIFSEMLRNSLLNKPNISKKINLVKTGVFALIGVTFFFSK</sequence>
<reference evidence="7 8" key="1">
    <citation type="submission" date="2020-04" db="EMBL/GenBank/DDBJ databases">
        <title>Genomic insights into acetone-butanol-ethanol (ABE) fermentation by sequencing solventogenic clostridia strains.</title>
        <authorList>
            <person name="Brown S."/>
        </authorList>
    </citation>
    <scope>NUCLEOTIDE SEQUENCE [LARGE SCALE GENOMIC DNA]</scope>
    <source>
        <strain evidence="7 8">DJ011</strain>
    </source>
</reference>
<evidence type="ECO:0000313" key="8">
    <source>
        <dbReference type="Proteomes" id="UP000563151"/>
    </source>
</evidence>
<keyword evidence="5 6" id="KW-0472">Membrane</keyword>
<dbReference type="Pfam" id="PF01810">
    <property type="entry name" value="LysE"/>
    <property type="match status" value="1"/>
</dbReference>
<comment type="caution">
    <text evidence="7">The sequence shown here is derived from an EMBL/GenBank/DDBJ whole genome shotgun (WGS) entry which is preliminary data.</text>
</comment>
<dbReference type="EMBL" id="JAAZWO010000008">
    <property type="protein sequence ID" value="MBC2397893.1"/>
    <property type="molecule type" value="Genomic_DNA"/>
</dbReference>
<keyword evidence="4 6" id="KW-1133">Transmembrane helix</keyword>
<evidence type="ECO:0000256" key="1">
    <source>
        <dbReference type="ARBA" id="ARBA00004651"/>
    </source>
</evidence>
<gene>
    <name evidence="7" type="ORF">HGG79_08910</name>
</gene>
<dbReference type="AlphaFoldDB" id="A0A923ECI2"/>
<evidence type="ECO:0000256" key="3">
    <source>
        <dbReference type="ARBA" id="ARBA00022692"/>
    </source>
</evidence>
<feature type="transmembrane region" description="Helical" evidence="6">
    <location>
        <begin position="190"/>
        <end position="206"/>
    </location>
</feature>
<protein>
    <submittedName>
        <fullName evidence="7">LysE family translocator</fullName>
    </submittedName>
</protein>
<keyword evidence="8" id="KW-1185">Reference proteome</keyword>
<evidence type="ECO:0000256" key="2">
    <source>
        <dbReference type="ARBA" id="ARBA00022475"/>
    </source>
</evidence>
<dbReference type="PIRSF" id="PIRSF006324">
    <property type="entry name" value="LeuE"/>
    <property type="match status" value="1"/>
</dbReference>
<accession>A0A923ECI2</accession>
<feature type="transmembrane region" description="Helical" evidence="6">
    <location>
        <begin position="150"/>
        <end position="170"/>
    </location>
</feature>
<feature type="transmembrane region" description="Helical" evidence="6">
    <location>
        <begin position="40"/>
        <end position="64"/>
    </location>
</feature>
<dbReference type="InterPro" id="IPR001123">
    <property type="entry name" value="LeuE-type"/>
</dbReference>
<proteinExistence type="predicted"/>
<evidence type="ECO:0000313" key="7">
    <source>
        <dbReference type="EMBL" id="MBC2397893.1"/>
    </source>
</evidence>
<dbReference type="PANTHER" id="PTHR30086">
    <property type="entry name" value="ARGININE EXPORTER PROTEIN ARGO"/>
    <property type="match status" value="1"/>
</dbReference>
<dbReference type="RefSeq" id="WP_035146952.1">
    <property type="nucleotide sequence ID" value="NZ_JAAZWO010000008.1"/>
</dbReference>
<dbReference type="Proteomes" id="UP000563151">
    <property type="component" value="Unassembled WGS sequence"/>
</dbReference>
<organism evidence="7 8">
    <name type="scientific">Clostridium tetanomorphum</name>
    <dbReference type="NCBI Taxonomy" id="1553"/>
    <lineage>
        <taxon>Bacteria</taxon>
        <taxon>Bacillati</taxon>
        <taxon>Bacillota</taxon>
        <taxon>Clostridia</taxon>
        <taxon>Eubacteriales</taxon>
        <taxon>Clostridiaceae</taxon>
        <taxon>Clostridium</taxon>
    </lineage>
</organism>
<name>A0A923ECI2_CLOTT</name>
<evidence type="ECO:0000256" key="6">
    <source>
        <dbReference type="SAM" id="Phobius"/>
    </source>
</evidence>
<feature type="transmembrane region" description="Helical" evidence="6">
    <location>
        <begin position="117"/>
        <end position="138"/>
    </location>
</feature>
<evidence type="ECO:0000256" key="5">
    <source>
        <dbReference type="ARBA" id="ARBA00023136"/>
    </source>
</evidence>
<comment type="subcellular location">
    <subcellularLocation>
        <location evidence="1">Cell membrane</location>
        <topology evidence="1">Multi-pass membrane protein</topology>
    </subcellularLocation>
</comment>
<dbReference type="PANTHER" id="PTHR30086:SF20">
    <property type="entry name" value="ARGININE EXPORTER PROTEIN ARGO-RELATED"/>
    <property type="match status" value="1"/>
</dbReference>
<dbReference type="GO" id="GO:0015171">
    <property type="term" value="F:amino acid transmembrane transporter activity"/>
    <property type="evidence" value="ECO:0007669"/>
    <property type="project" value="TreeGrafter"/>
</dbReference>